<sequence>MVELHGEKVWVKSQYGKYSVFGFNLPLNLNDKNLQ</sequence>
<dbReference type="AlphaFoldDB" id="A0A1L9C7I7"/>
<proteinExistence type="predicted"/>
<comment type="caution">
    <text evidence="1">The sequence shown here is derived from an EMBL/GenBank/DDBJ whole genome shotgun (WGS) entry which is preliminary data.</text>
</comment>
<evidence type="ECO:0000313" key="2">
    <source>
        <dbReference type="Proteomes" id="UP000185713"/>
    </source>
</evidence>
<evidence type="ECO:0000313" key="1">
    <source>
        <dbReference type="EMBL" id="OJH50447.1"/>
    </source>
</evidence>
<dbReference type="EMBL" id="JWTK01000001">
    <property type="protein sequence ID" value="OJH50447.1"/>
    <property type="molecule type" value="Genomic_DNA"/>
</dbReference>
<accession>A0A1L9C7I7</accession>
<gene>
    <name evidence="1" type="ORF">MPF_0235</name>
</gene>
<protein>
    <submittedName>
        <fullName evidence="1">Uncharacterized protein</fullName>
    </submittedName>
</protein>
<organism evidence="1 2">
    <name type="scientific">Methanohalophilus portucalensis FDF-1</name>
    <dbReference type="NCBI Taxonomy" id="523843"/>
    <lineage>
        <taxon>Archaea</taxon>
        <taxon>Methanobacteriati</taxon>
        <taxon>Methanobacteriota</taxon>
        <taxon>Stenosarchaea group</taxon>
        <taxon>Methanomicrobia</taxon>
        <taxon>Methanosarcinales</taxon>
        <taxon>Methanosarcinaceae</taxon>
        <taxon>Methanohalophilus</taxon>
    </lineage>
</organism>
<reference evidence="1 2" key="1">
    <citation type="submission" date="2014-12" db="EMBL/GenBank/DDBJ databases">
        <title>The genome sequence of Methanohalophilus portucalensis strain FDF1.</title>
        <authorList>
            <person name="Lai M.-C."/>
            <person name="Lai S.-J."/>
        </authorList>
    </citation>
    <scope>NUCLEOTIDE SEQUENCE [LARGE SCALE GENOMIC DNA]</scope>
    <source>
        <strain evidence="1 2">FDF-1</strain>
    </source>
</reference>
<name>A0A1L9C7I7_9EURY</name>
<dbReference type="Proteomes" id="UP000185713">
    <property type="component" value="Unassembled WGS sequence"/>
</dbReference>